<dbReference type="PANTHER" id="PTHR33067:SF9">
    <property type="entry name" value="RNA-DIRECTED DNA POLYMERASE"/>
    <property type="match status" value="1"/>
</dbReference>
<dbReference type="PANTHER" id="PTHR33067">
    <property type="entry name" value="RNA-DIRECTED DNA POLYMERASE-RELATED"/>
    <property type="match status" value="1"/>
</dbReference>
<evidence type="ECO:0008006" key="2">
    <source>
        <dbReference type="Google" id="ProtNLM"/>
    </source>
</evidence>
<comment type="caution">
    <text evidence="1">The sequence shown here is derived from an EMBL/GenBank/DDBJ whole genome shotgun (WGS) entry which is preliminary data.</text>
</comment>
<sequence>MTRSLNKELIEPYDEPEQVLHSLRKLFKTTSFDHSSSSEFELFSDHKRQFEEEIIKTMTEPTMEEYMMRTQEDYGSGVARPKFDKDTRFELKGQFLKELREHTFNGSKNKDANEHFERVLELVDLFTTPYVTRDQLMLHVFLITLTGAEVILLYKGLDVPTRQILDSKGARTSTINKSSNTSDGLAAIQVQLNNLGMEFKKVNERVYATQVGCELCNGPHYTKDCPLKGEGKTLKDAYYTQFGVPFLQAEKYRAAALGFYQRDNGNTSYQERRQMMEELLSKFMAEYVKIHDEHSSLIKEIRASMDAAIRNQGSITTTKEVETLKEDEKIPLIELIQATIPFPESATSSRRLLKEKSRIDEDIRATMKVCCLEIIKDALPSKEKYPGSFTLPYSINNLCFDKALNDLGASVSVMPYSTFTNLGLELNDHEMEDLDHEIEEGEIIDELKNMNAYRDKDMGDVIVGKPFCRVVCVEAKRFDGFITIHDVDNGEVADRIDGIDDIRELMLSAKLMWIADHRLFNEGPDQNMVSRVKP</sequence>
<gene>
    <name evidence="1" type="ORF">Tci_063804</name>
</gene>
<accession>A0A699GMC1</accession>
<dbReference type="EMBL" id="BKCJ010010491">
    <property type="protein sequence ID" value="GEU91826.1"/>
    <property type="molecule type" value="Genomic_DNA"/>
</dbReference>
<name>A0A699GMC1_TANCI</name>
<evidence type="ECO:0000313" key="1">
    <source>
        <dbReference type="EMBL" id="GEU91826.1"/>
    </source>
</evidence>
<protein>
    <recommendedName>
        <fullName evidence="2">Eukaryotic translation initiation factor 3 subunit G N-terminal domain-containing protein</fullName>
    </recommendedName>
</protein>
<dbReference type="AlphaFoldDB" id="A0A699GMC1"/>
<organism evidence="1">
    <name type="scientific">Tanacetum cinerariifolium</name>
    <name type="common">Dalmatian daisy</name>
    <name type="synonym">Chrysanthemum cinerariifolium</name>
    <dbReference type="NCBI Taxonomy" id="118510"/>
    <lineage>
        <taxon>Eukaryota</taxon>
        <taxon>Viridiplantae</taxon>
        <taxon>Streptophyta</taxon>
        <taxon>Embryophyta</taxon>
        <taxon>Tracheophyta</taxon>
        <taxon>Spermatophyta</taxon>
        <taxon>Magnoliopsida</taxon>
        <taxon>eudicotyledons</taxon>
        <taxon>Gunneridae</taxon>
        <taxon>Pentapetalae</taxon>
        <taxon>asterids</taxon>
        <taxon>campanulids</taxon>
        <taxon>Asterales</taxon>
        <taxon>Asteraceae</taxon>
        <taxon>Asteroideae</taxon>
        <taxon>Anthemideae</taxon>
        <taxon>Anthemidinae</taxon>
        <taxon>Tanacetum</taxon>
    </lineage>
</organism>
<proteinExistence type="predicted"/>
<reference evidence="1" key="1">
    <citation type="journal article" date="2019" name="Sci. Rep.">
        <title>Draft genome of Tanacetum cinerariifolium, the natural source of mosquito coil.</title>
        <authorList>
            <person name="Yamashiro T."/>
            <person name="Shiraishi A."/>
            <person name="Satake H."/>
            <person name="Nakayama K."/>
        </authorList>
    </citation>
    <scope>NUCLEOTIDE SEQUENCE</scope>
</reference>